<keyword evidence="5" id="KW-0479">Metal-binding</keyword>
<feature type="region of interest" description="Disordered" evidence="8">
    <location>
        <begin position="24"/>
        <end position="49"/>
    </location>
</feature>
<comment type="cofactor">
    <cofactor evidence="1">
        <name>a divalent metal cation</name>
        <dbReference type="ChEBI" id="CHEBI:60240"/>
    </cofactor>
</comment>
<evidence type="ECO:0000313" key="11">
    <source>
        <dbReference type="RefSeq" id="XP_024892700.1"/>
    </source>
</evidence>
<comment type="subcellular location">
    <subcellularLocation>
        <location evidence="2">Nucleus</location>
    </subcellularLocation>
</comment>
<organism evidence="10 11">
    <name type="scientific">Temnothorax curvispinosus</name>
    <dbReference type="NCBI Taxonomy" id="300111"/>
    <lineage>
        <taxon>Eukaryota</taxon>
        <taxon>Metazoa</taxon>
        <taxon>Ecdysozoa</taxon>
        <taxon>Arthropoda</taxon>
        <taxon>Hexapoda</taxon>
        <taxon>Insecta</taxon>
        <taxon>Pterygota</taxon>
        <taxon>Neoptera</taxon>
        <taxon>Endopterygota</taxon>
        <taxon>Hymenoptera</taxon>
        <taxon>Apocrita</taxon>
        <taxon>Aculeata</taxon>
        <taxon>Formicoidea</taxon>
        <taxon>Formicidae</taxon>
        <taxon>Myrmicinae</taxon>
        <taxon>Temnothorax</taxon>
    </lineage>
</organism>
<evidence type="ECO:0000256" key="4">
    <source>
        <dbReference type="ARBA" id="ARBA00022722"/>
    </source>
</evidence>
<keyword evidence="10" id="KW-1185">Reference proteome</keyword>
<evidence type="ECO:0000256" key="2">
    <source>
        <dbReference type="ARBA" id="ARBA00004123"/>
    </source>
</evidence>
<keyword evidence="4" id="KW-0540">Nuclease</keyword>
<evidence type="ECO:0000256" key="6">
    <source>
        <dbReference type="ARBA" id="ARBA00022801"/>
    </source>
</evidence>
<dbReference type="GO" id="GO:0016787">
    <property type="term" value="F:hydrolase activity"/>
    <property type="evidence" value="ECO:0007669"/>
    <property type="project" value="UniProtKB-KW"/>
</dbReference>
<dbReference type="GeneID" id="112467964"/>
<gene>
    <name evidence="11" type="primary">LOC112467964</name>
</gene>
<accession>A0A6J1RIU7</accession>
<dbReference type="GO" id="GO:0004518">
    <property type="term" value="F:nuclease activity"/>
    <property type="evidence" value="ECO:0007669"/>
    <property type="project" value="UniProtKB-KW"/>
</dbReference>
<dbReference type="GO" id="GO:0005634">
    <property type="term" value="C:nucleus"/>
    <property type="evidence" value="ECO:0007669"/>
    <property type="project" value="UniProtKB-SubCell"/>
</dbReference>
<keyword evidence="6" id="KW-0378">Hydrolase</keyword>
<keyword evidence="7" id="KW-0539">Nucleus</keyword>
<sequence>MYTMDNDDKIICQLVETYFSSSSSSTASAMSKSSSTEDSASSSSGDGEEDDDLLLFPLMLYLTSGQRRHRIQNYLQIIDSWTNKEYKQHLRLNWCTASKLIDELELSNFIPSHSFGVKPISAKLSFLLFLWYIANIEPLRTMSDRFDVSISSVFRVLRRVVTWLLTKFDSVIKWPQGLEAVVVNEQFLSKKGIPKVLGAIDETHIRIEKPLDRAREYCNRKKYFSISLQAVADADMRFINVYCGDPGSLHDARILRRSELYHEASMNQEILFPDKMFLLGDSAYPSLPWLVPPFRDNGHLTPQQVEFNYIHSSTRMAIEQAFGQLKGRFRRIKFFTEYRDLPFVVNTVVAACILHNYCIEKNDTYDFPEVLNDCTSGITNDIEQEEIDNRTAGMDRRTELFYELFPNCL</sequence>
<dbReference type="Pfam" id="PF13359">
    <property type="entry name" value="DDE_Tnp_4"/>
    <property type="match status" value="1"/>
</dbReference>
<evidence type="ECO:0000313" key="10">
    <source>
        <dbReference type="Proteomes" id="UP000504618"/>
    </source>
</evidence>
<evidence type="ECO:0000256" key="3">
    <source>
        <dbReference type="ARBA" id="ARBA00006958"/>
    </source>
</evidence>
<name>A0A6J1RIU7_9HYME</name>
<evidence type="ECO:0000256" key="1">
    <source>
        <dbReference type="ARBA" id="ARBA00001968"/>
    </source>
</evidence>
<feature type="compositionally biased region" description="Low complexity" evidence="8">
    <location>
        <begin position="24"/>
        <end position="45"/>
    </location>
</feature>
<feature type="domain" description="DDE Tnp4" evidence="9">
    <location>
        <begin position="200"/>
        <end position="356"/>
    </location>
</feature>
<dbReference type="AlphaFoldDB" id="A0A6J1RIU7"/>
<dbReference type="GO" id="GO:0046872">
    <property type="term" value="F:metal ion binding"/>
    <property type="evidence" value="ECO:0007669"/>
    <property type="project" value="UniProtKB-KW"/>
</dbReference>
<evidence type="ECO:0000259" key="9">
    <source>
        <dbReference type="Pfam" id="PF13359"/>
    </source>
</evidence>
<evidence type="ECO:0000256" key="8">
    <source>
        <dbReference type="SAM" id="MobiDB-lite"/>
    </source>
</evidence>
<dbReference type="PANTHER" id="PTHR22930">
    <property type="match status" value="1"/>
</dbReference>
<dbReference type="InterPro" id="IPR045249">
    <property type="entry name" value="HARBI1-like"/>
</dbReference>
<evidence type="ECO:0000256" key="7">
    <source>
        <dbReference type="ARBA" id="ARBA00023242"/>
    </source>
</evidence>
<comment type="similarity">
    <text evidence="3">Belongs to the HARBI1 family.</text>
</comment>
<evidence type="ECO:0000256" key="5">
    <source>
        <dbReference type="ARBA" id="ARBA00022723"/>
    </source>
</evidence>
<reference evidence="11" key="1">
    <citation type="submission" date="2025-08" db="UniProtKB">
        <authorList>
            <consortium name="RefSeq"/>
        </authorList>
    </citation>
    <scope>IDENTIFICATION</scope>
    <source>
        <tissue evidence="11">Whole body</tissue>
    </source>
</reference>
<protein>
    <submittedName>
        <fullName evidence="11">Protein ALP1-like</fullName>
    </submittedName>
</protein>
<dbReference type="InterPro" id="IPR027806">
    <property type="entry name" value="HARBI1_dom"/>
</dbReference>
<proteinExistence type="inferred from homology"/>
<dbReference type="RefSeq" id="XP_024892700.1">
    <property type="nucleotide sequence ID" value="XM_025036932.1"/>
</dbReference>
<dbReference type="Proteomes" id="UP000504618">
    <property type="component" value="Unplaced"/>
</dbReference>
<dbReference type="PANTHER" id="PTHR22930:SF85">
    <property type="entry name" value="GH03217P-RELATED"/>
    <property type="match status" value="1"/>
</dbReference>
<dbReference type="OrthoDB" id="7548561at2759"/>